<name>A0A2S1YJR4_9FLAO</name>
<protein>
    <submittedName>
        <fullName evidence="1">Uncharacterized protein</fullName>
    </submittedName>
</protein>
<sequence>MKTIIKLFTILFAMQMVHSQQLVQNIDDINKLKENEAIFINKPLKDLLKEIKPEIRGVFAHSDPYFFNFKFITREQRIKKEGNRVSLFVYVQDMIDWKWENRPKGKETVWTKEDAEKYGNMIVTGISIVYPRN</sequence>
<dbReference type="EMBL" id="CP029255">
    <property type="protein sequence ID" value="AWK04317.1"/>
    <property type="molecule type" value="Genomic_DNA"/>
</dbReference>
<dbReference type="RefSeq" id="WP_109191823.1">
    <property type="nucleotide sequence ID" value="NZ_CP029255.1"/>
</dbReference>
<dbReference type="AlphaFoldDB" id="A0A2S1YJR4"/>
<reference evidence="1 2" key="1">
    <citation type="submission" date="2018-05" db="EMBL/GenBank/DDBJ databases">
        <title>Genome sequencing of Flavobacterium sp. HYN0056.</title>
        <authorList>
            <person name="Yi H."/>
            <person name="Baek C."/>
        </authorList>
    </citation>
    <scope>NUCLEOTIDE SEQUENCE [LARGE SCALE GENOMIC DNA]</scope>
    <source>
        <strain evidence="1 2">HYN0056</strain>
    </source>
</reference>
<organism evidence="1 2">
    <name type="scientific">Flavobacterium crocinum</name>
    <dbReference type="NCBI Taxonomy" id="2183896"/>
    <lineage>
        <taxon>Bacteria</taxon>
        <taxon>Pseudomonadati</taxon>
        <taxon>Bacteroidota</taxon>
        <taxon>Flavobacteriia</taxon>
        <taxon>Flavobacteriales</taxon>
        <taxon>Flavobacteriaceae</taxon>
        <taxon>Flavobacterium</taxon>
    </lineage>
</organism>
<keyword evidence="2" id="KW-1185">Reference proteome</keyword>
<dbReference type="Proteomes" id="UP000245250">
    <property type="component" value="Chromosome"/>
</dbReference>
<evidence type="ECO:0000313" key="2">
    <source>
        <dbReference type="Proteomes" id="UP000245250"/>
    </source>
</evidence>
<gene>
    <name evidence="1" type="ORF">HYN56_08735</name>
</gene>
<accession>A0A2S1YJR4</accession>
<dbReference type="KEGG" id="fcr:HYN56_08735"/>
<dbReference type="OrthoDB" id="1357801at2"/>
<evidence type="ECO:0000313" key="1">
    <source>
        <dbReference type="EMBL" id="AWK04317.1"/>
    </source>
</evidence>
<proteinExistence type="predicted"/>